<dbReference type="GeneID" id="111123974"/>
<dbReference type="Pfam" id="PF16065">
    <property type="entry name" value="DUF4807"/>
    <property type="match status" value="1"/>
</dbReference>
<name>A0A8B8D301_CRAVI</name>
<keyword evidence="1" id="KW-1185">Reference proteome</keyword>
<protein>
    <submittedName>
        <fullName evidence="2">Uncharacterized protein LOC111123974</fullName>
    </submittedName>
</protein>
<dbReference type="KEGG" id="cvn:111123974"/>
<proteinExistence type="predicted"/>
<organism evidence="1 2">
    <name type="scientific">Crassostrea virginica</name>
    <name type="common">Eastern oyster</name>
    <dbReference type="NCBI Taxonomy" id="6565"/>
    <lineage>
        <taxon>Eukaryota</taxon>
        <taxon>Metazoa</taxon>
        <taxon>Spiralia</taxon>
        <taxon>Lophotrochozoa</taxon>
        <taxon>Mollusca</taxon>
        <taxon>Bivalvia</taxon>
        <taxon>Autobranchia</taxon>
        <taxon>Pteriomorphia</taxon>
        <taxon>Ostreida</taxon>
        <taxon>Ostreoidea</taxon>
        <taxon>Ostreidae</taxon>
        <taxon>Crassostrea</taxon>
    </lineage>
</organism>
<sequence length="300" mass="34733">MSYKGKYLLLYVNVLNDIHDIVYHSLENQNSSKSETCSPDCIDNVHEETVVKSIIRPFKKRNDDREVEGYIDSSREASSWEEYNFFLATLNLDAHLASSLVCEFSIFPKFRKRFFRYVKQNFNFNHCIAVRPGNCSKTEMQHTNLNQNNEEKGKLVDFVIEIIPIYPKQKVDYAWTYRIGGQTVKKMLLEEAFAWFSTLGGAYSSLGDHFLSFAEQAGKIAMKQLKIAEEEGDPVLACKAKLFFAQSLMQRGYIVESGRILRTQYKFAKSLIVQDTKLLTMCRALRKRWKYVKNNAISNS</sequence>
<dbReference type="PANTHER" id="PTHR36693">
    <property type="entry name" value="GH02722P"/>
    <property type="match status" value="1"/>
</dbReference>
<dbReference type="OrthoDB" id="121932at2759"/>
<dbReference type="RefSeq" id="XP_022322463.1">
    <property type="nucleotide sequence ID" value="XM_022466755.1"/>
</dbReference>
<evidence type="ECO:0000313" key="1">
    <source>
        <dbReference type="Proteomes" id="UP000694844"/>
    </source>
</evidence>
<reference evidence="2" key="1">
    <citation type="submission" date="2025-08" db="UniProtKB">
        <authorList>
            <consortium name="RefSeq"/>
        </authorList>
    </citation>
    <scope>IDENTIFICATION</scope>
    <source>
        <tissue evidence="2">Whole sample</tissue>
    </source>
</reference>
<accession>A0A8B8D301</accession>
<gene>
    <name evidence="2" type="primary">LOC111123974</name>
</gene>
<evidence type="ECO:0000313" key="2">
    <source>
        <dbReference type="RefSeq" id="XP_022322463.1"/>
    </source>
</evidence>
<dbReference type="AlphaFoldDB" id="A0A8B8D301"/>
<dbReference type="Proteomes" id="UP000694844">
    <property type="component" value="Chromosome 3"/>
</dbReference>
<dbReference type="PANTHER" id="PTHR36693:SF1">
    <property type="entry name" value="GH02722P"/>
    <property type="match status" value="1"/>
</dbReference>
<dbReference type="InterPro" id="IPR032072">
    <property type="entry name" value="DUF4807"/>
</dbReference>